<accession>A0AAP0NZA9</accession>
<evidence type="ECO:0000313" key="1">
    <source>
        <dbReference type="EMBL" id="KAK9124089.1"/>
    </source>
</evidence>
<reference evidence="1 2" key="1">
    <citation type="submission" date="2024-01" db="EMBL/GenBank/DDBJ databases">
        <title>Genome assemblies of Stephania.</title>
        <authorList>
            <person name="Yang L."/>
        </authorList>
    </citation>
    <scope>NUCLEOTIDE SEQUENCE [LARGE SCALE GENOMIC DNA]</scope>
    <source>
        <strain evidence="1">QJT</strain>
        <tissue evidence="1">Leaf</tissue>
    </source>
</reference>
<protein>
    <submittedName>
        <fullName evidence="1">Uncharacterized protein</fullName>
    </submittedName>
</protein>
<comment type="caution">
    <text evidence="1">The sequence shown here is derived from an EMBL/GenBank/DDBJ whole genome shotgun (WGS) entry which is preliminary data.</text>
</comment>
<name>A0AAP0NZA9_9MAGN</name>
<organism evidence="1 2">
    <name type="scientific">Stephania japonica</name>
    <dbReference type="NCBI Taxonomy" id="461633"/>
    <lineage>
        <taxon>Eukaryota</taxon>
        <taxon>Viridiplantae</taxon>
        <taxon>Streptophyta</taxon>
        <taxon>Embryophyta</taxon>
        <taxon>Tracheophyta</taxon>
        <taxon>Spermatophyta</taxon>
        <taxon>Magnoliopsida</taxon>
        <taxon>Ranunculales</taxon>
        <taxon>Menispermaceae</taxon>
        <taxon>Menispermoideae</taxon>
        <taxon>Cissampelideae</taxon>
        <taxon>Stephania</taxon>
    </lineage>
</organism>
<proteinExistence type="predicted"/>
<dbReference type="EMBL" id="JBBNAE010000005">
    <property type="protein sequence ID" value="KAK9124089.1"/>
    <property type="molecule type" value="Genomic_DNA"/>
</dbReference>
<keyword evidence="2" id="KW-1185">Reference proteome</keyword>
<dbReference type="Proteomes" id="UP001417504">
    <property type="component" value="Unassembled WGS sequence"/>
</dbReference>
<evidence type="ECO:0000313" key="2">
    <source>
        <dbReference type="Proteomes" id="UP001417504"/>
    </source>
</evidence>
<sequence length="68" mass="8029">MILISIKMPSSIDQKHTYIKRYTNEQKHITYSRVPQVQPLILTKSRLSKALCLYCTPLYLHPPSQTRR</sequence>
<dbReference type="AlphaFoldDB" id="A0AAP0NZA9"/>
<gene>
    <name evidence="1" type="ORF">Sjap_013691</name>
</gene>